<keyword evidence="5 11" id="KW-1133">Transmembrane helix</keyword>
<feature type="transmembrane region" description="Helical" evidence="11">
    <location>
        <begin position="62"/>
        <end position="79"/>
    </location>
</feature>
<dbReference type="GO" id="GO:0046872">
    <property type="term" value="F:metal ion binding"/>
    <property type="evidence" value="ECO:0007669"/>
    <property type="project" value="UniProtKB-KW"/>
</dbReference>
<dbReference type="InterPro" id="IPR003691">
    <property type="entry name" value="FluC"/>
</dbReference>
<comment type="subcellular location">
    <subcellularLocation>
        <location evidence="1 11">Cell membrane</location>
        <topology evidence="1 11">Multi-pass membrane protein</topology>
    </subcellularLocation>
</comment>
<feature type="binding site" evidence="11">
    <location>
        <position position="73"/>
    </location>
    <ligand>
        <name>Na(+)</name>
        <dbReference type="ChEBI" id="CHEBI:29101"/>
        <note>structural</note>
    </ligand>
</feature>
<keyword evidence="13" id="KW-1185">Reference proteome</keyword>
<dbReference type="AlphaFoldDB" id="A0A7L7LFX1"/>
<comment type="function">
    <text evidence="11">Fluoride-specific ion channel. Important for reducing fluoride concentration in the cell, thus reducing its toxicity.</text>
</comment>
<keyword evidence="4 11" id="KW-0812">Transmembrane</keyword>
<evidence type="ECO:0000256" key="1">
    <source>
        <dbReference type="ARBA" id="ARBA00004651"/>
    </source>
</evidence>
<dbReference type="Pfam" id="PF02537">
    <property type="entry name" value="CRCB"/>
    <property type="match status" value="1"/>
</dbReference>
<dbReference type="NCBIfam" id="TIGR00494">
    <property type="entry name" value="crcB"/>
    <property type="match status" value="1"/>
</dbReference>
<evidence type="ECO:0000313" key="13">
    <source>
        <dbReference type="Proteomes" id="UP000514509"/>
    </source>
</evidence>
<keyword evidence="11" id="KW-0479">Metal-binding</keyword>
<evidence type="ECO:0000256" key="7">
    <source>
        <dbReference type="ARBA" id="ARBA00023136"/>
    </source>
</evidence>
<name>A0A7L7LFX1_9BACT</name>
<dbReference type="GO" id="GO:0062054">
    <property type="term" value="F:fluoride channel activity"/>
    <property type="evidence" value="ECO:0007669"/>
    <property type="project" value="UniProtKB-UniRule"/>
</dbReference>
<evidence type="ECO:0000256" key="5">
    <source>
        <dbReference type="ARBA" id="ARBA00022989"/>
    </source>
</evidence>
<keyword evidence="6 11" id="KW-0406">Ion transport</keyword>
<evidence type="ECO:0000256" key="6">
    <source>
        <dbReference type="ARBA" id="ARBA00023065"/>
    </source>
</evidence>
<dbReference type="GO" id="GO:0005886">
    <property type="term" value="C:plasma membrane"/>
    <property type="evidence" value="ECO:0007669"/>
    <property type="project" value="UniProtKB-SubCell"/>
</dbReference>
<keyword evidence="11" id="KW-0813">Transport</keyword>
<reference evidence="12 13" key="2">
    <citation type="submission" date="2020-08" db="EMBL/GenBank/DDBJ databases">
        <title>Adhaeribacter dokdonensis sp. nov., isolated from the rhizosphere of Elymus tsukushiensis, a plant native to the Dokdo Islands, Republic of Korea.</title>
        <authorList>
            <person name="Ghim S.Y."/>
        </authorList>
    </citation>
    <scope>NUCLEOTIDE SEQUENCE [LARGE SCALE GENOMIC DNA]</scope>
    <source>
        <strain evidence="12 13">KUDC8001</strain>
    </source>
</reference>
<evidence type="ECO:0000256" key="10">
    <source>
        <dbReference type="ARBA" id="ARBA00035585"/>
    </source>
</evidence>
<keyword evidence="3" id="KW-0997">Cell inner membrane</keyword>
<dbReference type="GO" id="GO:0140114">
    <property type="term" value="P:cellular detoxification of fluoride"/>
    <property type="evidence" value="ECO:0007669"/>
    <property type="project" value="UniProtKB-UniRule"/>
</dbReference>
<keyword evidence="11" id="KW-0915">Sodium</keyword>
<keyword evidence="2 11" id="KW-1003">Cell membrane</keyword>
<gene>
    <name evidence="11 12" type="primary">crcB</name>
    <name evidence="11" type="synonym">fluC</name>
    <name evidence="12" type="ORF">HUW48_02140</name>
</gene>
<dbReference type="HAMAP" id="MF_00454">
    <property type="entry name" value="FluC"/>
    <property type="match status" value="1"/>
</dbReference>
<dbReference type="KEGG" id="add:HUW48_02140"/>
<organism evidence="12 13">
    <name type="scientific">Adhaeribacter radiodurans</name>
    <dbReference type="NCBI Taxonomy" id="2745197"/>
    <lineage>
        <taxon>Bacteria</taxon>
        <taxon>Pseudomonadati</taxon>
        <taxon>Bacteroidota</taxon>
        <taxon>Cytophagia</taxon>
        <taxon>Cytophagales</taxon>
        <taxon>Hymenobacteraceae</taxon>
        <taxon>Adhaeribacter</taxon>
    </lineage>
</organism>
<comment type="activity regulation">
    <text evidence="11">Na(+) is not transported, but it plays an essential structural role and its presence is essential for fluoride channel function.</text>
</comment>
<evidence type="ECO:0000313" key="12">
    <source>
        <dbReference type="EMBL" id="QMU31415.1"/>
    </source>
</evidence>
<dbReference type="Proteomes" id="UP000514509">
    <property type="component" value="Chromosome"/>
</dbReference>
<protein>
    <recommendedName>
        <fullName evidence="11">Fluoride-specific ion channel FluC</fullName>
    </recommendedName>
</protein>
<evidence type="ECO:0000256" key="9">
    <source>
        <dbReference type="ARBA" id="ARBA00035120"/>
    </source>
</evidence>
<feature type="transmembrane region" description="Helical" evidence="11">
    <location>
        <begin position="94"/>
        <end position="115"/>
    </location>
</feature>
<feature type="binding site" evidence="11">
    <location>
        <position position="70"/>
    </location>
    <ligand>
        <name>Na(+)</name>
        <dbReference type="ChEBI" id="CHEBI:29101"/>
        <note>structural</note>
    </ligand>
</feature>
<dbReference type="EMBL" id="CP055153">
    <property type="protein sequence ID" value="QMU31415.1"/>
    <property type="molecule type" value="Genomic_DNA"/>
</dbReference>
<keyword evidence="7 11" id="KW-0472">Membrane</keyword>
<evidence type="ECO:0000256" key="4">
    <source>
        <dbReference type="ARBA" id="ARBA00022692"/>
    </source>
</evidence>
<evidence type="ECO:0000256" key="3">
    <source>
        <dbReference type="ARBA" id="ARBA00022519"/>
    </source>
</evidence>
<proteinExistence type="inferred from homology"/>
<evidence type="ECO:0000256" key="2">
    <source>
        <dbReference type="ARBA" id="ARBA00022475"/>
    </source>
</evidence>
<sequence>MLVFIGGGSGSLVRYSLSKLISNYYPFSFPLATLVINILASLVLGLFIGLTAKDLPNSNLKLLIAVGFCGGFSTFSTFSNETLQLFRSGQSNLALLNIVLSLLLCIGVTYLGFLLTK</sequence>
<reference evidence="12 13" key="1">
    <citation type="submission" date="2020-06" db="EMBL/GenBank/DDBJ databases">
        <authorList>
            <person name="Hwang Y.J."/>
        </authorList>
    </citation>
    <scope>NUCLEOTIDE SEQUENCE [LARGE SCALE GENOMIC DNA]</scope>
    <source>
        <strain evidence="12 13">KUDC8001</strain>
    </source>
</reference>
<keyword evidence="8 11" id="KW-0407">Ion channel</keyword>
<evidence type="ECO:0000256" key="8">
    <source>
        <dbReference type="ARBA" id="ARBA00023303"/>
    </source>
</evidence>
<comment type="catalytic activity">
    <reaction evidence="10">
        <text>fluoride(in) = fluoride(out)</text>
        <dbReference type="Rhea" id="RHEA:76159"/>
        <dbReference type="ChEBI" id="CHEBI:17051"/>
    </reaction>
    <physiologicalReaction direction="left-to-right" evidence="10">
        <dbReference type="Rhea" id="RHEA:76160"/>
    </physiologicalReaction>
</comment>
<feature type="transmembrane region" description="Helical" evidence="11">
    <location>
        <begin position="28"/>
        <end position="50"/>
    </location>
</feature>
<accession>A0A7L7LFX1</accession>
<evidence type="ECO:0000256" key="11">
    <source>
        <dbReference type="HAMAP-Rule" id="MF_00454"/>
    </source>
</evidence>
<comment type="similarity">
    <text evidence="9 11">Belongs to the fluoride channel Fluc/FEX (TC 1.A.43) family.</text>
</comment>
<dbReference type="PANTHER" id="PTHR28259">
    <property type="entry name" value="FLUORIDE EXPORT PROTEIN 1-RELATED"/>
    <property type="match status" value="1"/>
</dbReference>
<dbReference type="PANTHER" id="PTHR28259:SF1">
    <property type="entry name" value="FLUORIDE EXPORT PROTEIN 1-RELATED"/>
    <property type="match status" value="1"/>
</dbReference>